<dbReference type="SUPFAM" id="SSF160379">
    <property type="entry name" value="SP0830-like"/>
    <property type="match status" value="1"/>
</dbReference>
<proteinExistence type="predicted"/>
<dbReference type="PANTHER" id="PTHR36439:SF1">
    <property type="entry name" value="DUF1697 DOMAIN-CONTAINING PROTEIN"/>
    <property type="match status" value="1"/>
</dbReference>
<dbReference type="Gene3D" id="3.30.70.1280">
    <property type="entry name" value="SP0830-like domains"/>
    <property type="match status" value="1"/>
</dbReference>
<organism evidence="1 2">
    <name type="scientific">Brucella cytisi</name>
    <dbReference type="NCBI Taxonomy" id="407152"/>
    <lineage>
        <taxon>Bacteria</taxon>
        <taxon>Pseudomonadati</taxon>
        <taxon>Pseudomonadota</taxon>
        <taxon>Alphaproteobacteria</taxon>
        <taxon>Hyphomicrobiales</taxon>
        <taxon>Brucellaceae</taxon>
        <taxon>Brucella/Ochrobactrum group</taxon>
        <taxon>Brucella</taxon>
    </lineage>
</organism>
<dbReference type="RefSeq" id="WP_071631048.1">
    <property type="nucleotide sequence ID" value="NZ_MOEC01000005.1"/>
</dbReference>
<dbReference type="PANTHER" id="PTHR36439">
    <property type="entry name" value="BLL4334 PROTEIN"/>
    <property type="match status" value="1"/>
</dbReference>
<protein>
    <recommendedName>
        <fullName evidence="3">DUF1697 domain-containing protein</fullName>
    </recommendedName>
</protein>
<dbReference type="InterPro" id="IPR012545">
    <property type="entry name" value="DUF1697"/>
</dbReference>
<sequence length="170" mass="18397">MSAYVALLRAVNVGGTAKLPMSELKAMCIAENFENVRTYIASGNVVFSCEQTELEVKAALEKRLTTYTGKSVGVMVRTAREMADIVEANPFPDAPRNRTVAIFLDASPSVNTLETVSGRKDEEIILGRREIYVAYGADMGRSKLRIPAAANGTARNINTIARLADILASI</sequence>
<dbReference type="AlphaFoldDB" id="A0A1J6I134"/>
<dbReference type="PIRSF" id="PIRSF008502">
    <property type="entry name" value="UCP008502"/>
    <property type="match status" value="1"/>
</dbReference>
<keyword evidence="2" id="KW-1185">Reference proteome</keyword>
<name>A0A1J6I134_9HYPH</name>
<dbReference type="OrthoDB" id="9806494at2"/>
<evidence type="ECO:0008006" key="3">
    <source>
        <dbReference type="Google" id="ProtNLM"/>
    </source>
</evidence>
<dbReference type="EMBL" id="MOEC01000005">
    <property type="protein sequence ID" value="OIS94231.1"/>
    <property type="molecule type" value="Genomic_DNA"/>
</dbReference>
<dbReference type="Proteomes" id="UP000182985">
    <property type="component" value="Unassembled WGS sequence"/>
</dbReference>
<accession>A0A1J6I134</accession>
<evidence type="ECO:0000313" key="2">
    <source>
        <dbReference type="Proteomes" id="UP000182985"/>
    </source>
</evidence>
<evidence type="ECO:0000313" key="1">
    <source>
        <dbReference type="EMBL" id="OIS94231.1"/>
    </source>
</evidence>
<gene>
    <name evidence="1" type="ORF">BLA27_06865</name>
</gene>
<reference evidence="1 2" key="1">
    <citation type="submission" date="2016-10" db="EMBL/GenBank/DDBJ databases">
        <title>The Draft Genome Sequence of the Potato Rhizosphere Bacteria Ochrobactrum sp. IPA7.2.</title>
        <authorList>
            <person name="Gogoleva N.E."/>
            <person name="Khlopko Y.A."/>
            <person name="Burygin G.L."/>
            <person name="Plotnikov A.O."/>
        </authorList>
    </citation>
    <scope>NUCLEOTIDE SEQUENCE [LARGE SCALE GENOMIC DNA]</scope>
    <source>
        <strain evidence="1 2">IPA7.2</strain>
    </source>
</reference>
<comment type="caution">
    <text evidence="1">The sequence shown here is derived from an EMBL/GenBank/DDBJ whole genome shotgun (WGS) entry which is preliminary data.</text>
</comment>
<dbReference type="Pfam" id="PF08002">
    <property type="entry name" value="DUF1697"/>
    <property type="match status" value="1"/>
</dbReference>